<organism evidence="2 3">
    <name type="scientific">Trifolium subterraneum</name>
    <name type="common">Subterranean clover</name>
    <dbReference type="NCBI Taxonomy" id="3900"/>
    <lineage>
        <taxon>Eukaryota</taxon>
        <taxon>Viridiplantae</taxon>
        <taxon>Streptophyta</taxon>
        <taxon>Embryophyta</taxon>
        <taxon>Tracheophyta</taxon>
        <taxon>Spermatophyta</taxon>
        <taxon>Magnoliopsida</taxon>
        <taxon>eudicotyledons</taxon>
        <taxon>Gunneridae</taxon>
        <taxon>Pentapetalae</taxon>
        <taxon>rosids</taxon>
        <taxon>fabids</taxon>
        <taxon>Fabales</taxon>
        <taxon>Fabaceae</taxon>
        <taxon>Papilionoideae</taxon>
        <taxon>50 kb inversion clade</taxon>
        <taxon>NPAAA clade</taxon>
        <taxon>Hologalegina</taxon>
        <taxon>IRL clade</taxon>
        <taxon>Trifolieae</taxon>
        <taxon>Trifolium</taxon>
    </lineage>
</organism>
<dbReference type="Proteomes" id="UP000242715">
    <property type="component" value="Unassembled WGS sequence"/>
</dbReference>
<reference evidence="3" key="1">
    <citation type="journal article" date="2017" name="Front. Plant Sci.">
        <title>Climate Clever Clovers: New Paradigm to Reduce the Environmental Footprint of Ruminants by Breeding Low Methanogenic Forages Utilizing Haplotype Variation.</title>
        <authorList>
            <person name="Kaur P."/>
            <person name="Appels R."/>
            <person name="Bayer P.E."/>
            <person name="Keeble-Gagnere G."/>
            <person name="Wang J."/>
            <person name="Hirakawa H."/>
            <person name="Shirasawa K."/>
            <person name="Vercoe P."/>
            <person name="Stefanova K."/>
            <person name="Durmic Z."/>
            <person name="Nichols P."/>
            <person name="Revell C."/>
            <person name="Isobe S.N."/>
            <person name="Edwards D."/>
            <person name="Erskine W."/>
        </authorList>
    </citation>
    <scope>NUCLEOTIDE SEQUENCE [LARGE SCALE GENOMIC DNA]</scope>
    <source>
        <strain evidence="3">cv. Daliak</strain>
    </source>
</reference>
<accession>A0A2Z6P0F1</accession>
<feature type="coiled-coil region" evidence="1">
    <location>
        <begin position="113"/>
        <end position="149"/>
    </location>
</feature>
<evidence type="ECO:0000313" key="3">
    <source>
        <dbReference type="Proteomes" id="UP000242715"/>
    </source>
</evidence>
<dbReference type="AlphaFoldDB" id="A0A2Z6P0F1"/>
<evidence type="ECO:0000256" key="1">
    <source>
        <dbReference type="SAM" id="Coils"/>
    </source>
</evidence>
<protein>
    <submittedName>
        <fullName evidence="2">Uncharacterized protein</fullName>
    </submittedName>
</protein>
<evidence type="ECO:0000313" key="2">
    <source>
        <dbReference type="EMBL" id="GAU47943.1"/>
    </source>
</evidence>
<name>A0A2Z6P0F1_TRISU</name>
<proteinExistence type="predicted"/>
<keyword evidence="3" id="KW-1185">Reference proteome</keyword>
<gene>
    <name evidence="2" type="ORF">TSUD_99010</name>
</gene>
<keyword evidence="1" id="KW-0175">Coiled coil</keyword>
<dbReference type="EMBL" id="DF974365">
    <property type="protein sequence ID" value="GAU47943.1"/>
    <property type="molecule type" value="Genomic_DNA"/>
</dbReference>
<sequence length="407" mass="46679">MYDPHVLLSIRARYPLLEVEFIITTPKGIEAVKPKSIKKFPAKKSSFTQCRKLCFELVTAGPRAYAQQLRAYAQAKRGQGQNLGAGTQGDRGKQAAEQCIMGCYKDSNKAYEFERVEDSLEEENEDYEFERVEDSLEEENEDCEFERVEDSLEEENEDYEFEIVEDSLEEENEDCELERVEDSLEFEKIGEEEDENNELERVEDSMDLEGVAYEEDERNYDLERVEDSLDFERVEDGEDEDLEMVEQDLEAVADEEGGGNELQPDFEEIVVGSSRGEARGITHIGYTTLVPPLPHCTRDTRPDHLCQEDFRYKEPVEPFVEPSALIPLLGHHEGAARGIIHIGFKNNSTTMWDLTLTLATTVAGEGNGGNELELDFERVVEEDEGLEEKEKREVVKAMLRIYLPEFY</sequence>